<dbReference type="GO" id="GO:0006096">
    <property type="term" value="P:glycolytic process"/>
    <property type="evidence" value="ECO:0007669"/>
    <property type="project" value="UniProtKB-UniRule"/>
</dbReference>
<dbReference type="STRING" id="857265.WG78_15520"/>
<evidence type="ECO:0000313" key="9">
    <source>
        <dbReference type="EMBL" id="KPC51539.1"/>
    </source>
</evidence>
<gene>
    <name evidence="9" type="primary">tpiA_2</name>
    <name evidence="7" type="synonym">tpiA</name>
    <name evidence="9" type="ORF">WG78_15520</name>
</gene>
<dbReference type="PROSITE" id="PS51440">
    <property type="entry name" value="TIM_2"/>
    <property type="match status" value="1"/>
</dbReference>
<dbReference type="SUPFAM" id="SSF51351">
    <property type="entry name" value="Triosephosphate isomerase (TIM)"/>
    <property type="match status" value="1"/>
</dbReference>
<name>A0A0N0XHE8_9NEIS</name>
<dbReference type="EMBL" id="LAQT01000016">
    <property type="protein sequence ID" value="KPC51539.1"/>
    <property type="molecule type" value="Genomic_DNA"/>
</dbReference>
<dbReference type="InterPro" id="IPR020861">
    <property type="entry name" value="Triosephosphate_isomerase_AS"/>
</dbReference>
<dbReference type="Proteomes" id="UP000037939">
    <property type="component" value="Unassembled WGS sequence"/>
</dbReference>
<keyword evidence="4 7" id="KW-0963">Cytoplasm</keyword>
<dbReference type="GO" id="GO:0019563">
    <property type="term" value="P:glycerol catabolic process"/>
    <property type="evidence" value="ECO:0007669"/>
    <property type="project" value="TreeGrafter"/>
</dbReference>
<evidence type="ECO:0000256" key="3">
    <source>
        <dbReference type="ARBA" id="ARBA00022432"/>
    </source>
</evidence>
<dbReference type="InterPro" id="IPR022896">
    <property type="entry name" value="TrioseP_Isoase_bac/euk"/>
</dbReference>
<dbReference type="HAMAP" id="MF_00147_B">
    <property type="entry name" value="TIM_B"/>
    <property type="match status" value="1"/>
</dbReference>
<dbReference type="UniPathway" id="UPA00138"/>
<comment type="function">
    <text evidence="7">Involved in the gluconeogenesis. Catalyzes stereospecifically the conversion of dihydroxyacetone phosphate (DHAP) to D-glyceraldehyde-3-phosphate (G3P).</text>
</comment>
<evidence type="ECO:0000256" key="1">
    <source>
        <dbReference type="ARBA" id="ARBA00004939"/>
    </source>
</evidence>
<evidence type="ECO:0000256" key="5">
    <source>
        <dbReference type="ARBA" id="ARBA00023152"/>
    </source>
</evidence>
<dbReference type="InterPro" id="IPR035990">
    <property type="entry name" value="TIM_sf"/>
</dbReference>
<feature type="active site" description="Electrophile" evidence="7">
    <location>
        <position position="105"/>
    </location>
</feature>
<sequence length="277" mass="29727">MMIAPPFEPLSIPRRKLVVANWKMHGNLAMVRQDVPVLAEHALAGVPLMLAPPAPYLGEVGRFAQGSQLHLCGQDVAEVSDGERTGEWSASMLADLGCCHALVGHSERRQFHYEDDRLIAAKARACLRASITPIVCIGESRIARDAGQTQEVLRRQLASLLDCGAWRGAWIAYEPLWAIGSGEAATPQMAQDVLAFIRNLIAQQDPAIARSMPLLYGGSVKPDNAASLFAMPDIDGALVGSASLQTESLLQIYAAAIEADAVIPRNAEPVHSALHSI</sequence>
<keyword evidence="5 7" id="KW-0324">Glycolysis</keyword>
<evidence type="ECO:0000313" key="10">
    <source>
        <dbReference type="Proteomes" id="UP000037939"/>
    </source>
</evidence>
<feature type="binding site" evidence="7">
    <location>
        <position position="219"/>
    </location>
    <ligand>
        <name>substrate</name>
    </ligand>
</feature>
<comment type="pathway">
    <text evidence="1">Carbohydrate metabolism; erythritol degradation.</text>
</comment>
<dbReference type="PANTHER" id="PTHR21139">
    <property type="entry name" value="TRIOSEPHOSPHATE ISOMERASE"/>
    <property type="match status" value="1"/>
</dbReference>
<comment type="pathway">
    <text evidence="7 8">Carbohydrate degradation; glycolysis; D-glyceraldehyde 3-phosphate from glycerone phosphate: step 1/1.</text>
</comment>
<dbReference type="GO" id="GO:0006094">
    <property type="term" value="P:gluconeogenesis"/>
    <property type="evidence" value="ECO:0007669"/>
    <property type="project" value="UniProtKB-UniRule"/>
</dbReference>
<feature type="binding site" evidence="7">
    <location>
        <position position="180"/>
    </location>
    <ligand>
        <name>substrate</name>
    </ligand>
</feature>
<comment type="caution">
    <text evidence="7">Lacks conserved residue(s) required for the propagation of feature annotation.</text>
</comment>
<dbReference type="CDD" id="cd00311">
    <property type="entry name" value="TIM"/>
    <property type="match status" value="1"/>
</dbReference>
<comment type="similarity">
    <text evidence="2 7 8">Belongs to the triosephosphate isomerase family.</text>
</comment>
<comment type="caution">
    <text evidence="9">The sequence shown here is derived from an EMBL/GenBank/DDBJ whole genome shotgun (WGS) entry which is preliminary data.</text>
</comment>
<dbReference type="RefSeq" id="WP_201782457.1">
    <property type="nucleotide sequence ID" value="NZ_LAQT01000016.1"/>
</dbReference>
<dbReference type="PATRIC" id="fig|857265.3.peg.3190"/>
<reference evidence="9 10" key="1">
    <citation type="submission" date="2015-07" db="EMBL/GenBank/DDBJ databases">
        <title>Draft genome sequence of the Amantichitinum ursilacus IGB-41, a new chitin-degrading bacterium.</title>
        <authorList>
            <person name="Kirstahler P."/>
            <person name="Guenther M."/>
            <person name="Grumaz C."/>
            <person name="Rupp S."/>
            <person name="Zibek S."/>
            <person name="Sohn K."/>
        </authorList>
    </citation>
    <scope>NUCLEOTIDE SEQUENCE [LARGE SCALE GENOMIC DNA]</scope>
    <source>
        <strain evidence="9 10">IGB-41</strain>
    </source>
</reference>
<dbReference type="InterPro" id="IPR000652">
    <property type="entry name" value="Triosephosphate_isomerase"/>
</dbReference>
<evidence type="ECO:0000256" key="2">
    <source>
        <dbReference type="ARBA" id="ARBA00007422"/>
    </source>
</evidence>
<dbReference type="Pfam" id="PF00121">
    <property type="entry name" value="TIM"/>
    <property type="match status" value="1"/>
</dbReference>
<dbReference type="InterPro" id="IPR013785">
    <property type="entry name" value="Aldolase_TIM"/>
</dbReference>
<protein>
    <recommendedName>
        <fullName evidence="7 8">Triosephosphate isomerase</fullName>
        <shortName evidence="7">TIM</shortName>
        <shortName evidence="7">TPI</shortName>
        <ecNumber evidence="7 8">5.3.1.1</ecNumber>
    </recommendedName>
    <alternativeName>
        <fullName evidence="7">Triose-phosphate isomerase</fullName>
    </alternativeName>
</protein>
<organism evidence="9 10">
    <name type="scientific">Amantichitinum ursilacus</name>
    <dbReference type="NCBI Taxonomy" id="857265"/>
    <lineage>
        <taxon>Bacteria</taxon>
        <taxon>Pseudomonadati</taxon>
        <taxon>Pseudomonadota</taxon>
        <taxon>Betaproteobacteria</taxon>
        <taxon>Neisseriales</taxon>
        <taxon>Chitinibacteraceae</taxon>
        <taxon>Amantichitinum</taxon>
    </lineage>
</organism>
<comment type="subcellular location">
    <subcellularLocation>
        <location evidence="7 8">Cytoplasm</location>
    </subcellularLocation>
</comment>
<dbReference type="UniPathway" id="UPA00109">
    <property type="reaction ID" value="UER00189"/>
</dbReference>
<comment type="catalytic activity">
    <reaction evidence="7 8">
        <text>D-glyceraldehyde 3-phosphate = dihydroxyacetone phosphate</text>
        <dbReference type="Rhea" id="RHEA:18585"/>
        <dbReference type="ChEBI" id="CHEBI:57642"/>
        <dbReference type="ChEBI" id="CHEBI:59776"/>
        <dbReference type="EC" id="5.3.1.1"/>
    </reaction>
</comment>
<dbReference type="PANTHER" id="PTHR21139:SF42">
    <property type="entry name" value="TRIOSEPHOSPHATE ISOMERASE"/>
    <property type="match status" value="1"/>
</dbReference>
<comment type="pathway">
    <text evidence="7 8">Carbohydrate biosynthesis; gluconeogenesis.</text>
</comment>
<comment type="subunit">
    <text evidence="7 8">Homodimer.</text>
</comment>
<dbReference type="Gene3D" id="3.20.20.70">
    <property type="entry name" value="Aldolase class I"/>
    <property type="match status" value="1"/>
</dbReference>
<feature type="active site" description="Proton acceptor" evidence="7">
    <location>
        <position position="174"/>
    </location>
</feature>
<dbReference type="AlphaFoldDB" id="A0A0N0XHE8"/>
<evidence type="ECO:0000256" key="4">
    <source>
        <dbReference type="ARBA" id="ARBA00022490"/>
    </source>
</evidence>
<evidence type="ECO:0000256" key="8">
    <source>
        <dbReference type="RuleBase" id="RU363013"/>
    </source>
</evidence>
<evidence type="ECO:0000256" key="7">
    <source>
        <dbReference type="HAMAP-Rule" id="MF_00147"/>
    </source>
</evidence>
<keyword evidence="10" id="KW-1185">Reference proteome</keyword>
<dbReference type="PROSITE" id="PS00171">
    <property type="entry name" value="TIM_1"/>
    <property type="match status" value="1"/>
</dbReference>
<proteinExistence type="inferred from homology"/>
<keyword evidence="6 7" id="KW-0413">Isomerase</keyword>
<dbReference type="GO" id="GO:0046166">
    <property type="term" value="P:glyceraldehyde-3-phosphate biosynthetic process"/>
    <property type="evidence" value="ECO:0007669"/>
    <property type="project" value="TreeGrafter"/>
</dbReference>
<evidence type="ECO:0000256" key="6">
    <source>
        <dbReference type="ARBA" id="ARBA00023235"/>
    </source>
</evidence>
<dbReference type="NCBIfam" id="TIGR00419">
    <property type="entry name" value="tim"/>
    <property type="match status" value="1"/>
</dbReference>
<dbReference type="GO" id="GO:0004807">
    <property type="term" value="F:triose-phosphate isomerase activity"/>
    <property type="evidence" value="ECO:0007669"/>
    <property type="project" value="UniProtKB-UniRule"/>
</dbReference>
<dbReference type="EC" id="5.3.1.1" evidence="7 8"/>
<feature type="binding site" evidence="7">
    <location>
        <begin position="21"/>
        <end position="23"/>
    </location>
    <ligand>
        <name>substrate</name>
    </ligand>
</feature>
<accession>A0A0N0XHE8</accession>
<dbReference type="GO" id="GO:0005829">
    <property type="term" value="C:cytosol"/>
    <property type="evidence" value="ECO:0007669"/>
    <property type="project" value="TreeGrafter"/>
</dbReference>
<keyword evidence="3 7" id="KW-0312">Gluconeogenesis</keyword>